<name>A0A1E4TM16_9ASCO</name>
<dbReference type="Pfam" id="PF02469">
    <property type="entry name" value="Fasciclin"/>
    <property type="match status" value="2"/>
</dbReference>
<feature type="compositionally biased region" description="Basic and acidic residues" evidence="1">
    <location>
        <begin position="772"/>
        <end position="782"/>
    </location>
</feature>
<dbReference type="PANTHER" id="PTHR10900">
    <property type="entry name" value="PERIOSTIN-RELATED"/>
    <property type="match status" value="1"/>
</dbReference>
<dbReference type="PANTHER" id="PTHR10900:SF125">
    <property type="entry name" value="FAS1 DOMAIN-CONTAINING PROTEIN YLR001C"/>
    <property type="match status" value="1"/>
</dbReference>
<dbReference type="InterPro" id="IPR000782">
    <property type="entry name" value="FAS1_domain"/>
</dbReference>
<feature type="signal peptide" evidence="3">
    <location>
        <begin position="1"/>
        <end position="18"/>
    </location>
</feature>
<dbReference type="Proteomes" id="UP000095023">
    <property type="component" value="Unassembled WGS sequence"/>
</dbReference>
<evidence type="ECO:0000256" key="3">
    <source>
        <dbReference type="SAM" id="SignalP"/>
    </source>
</evidence>
<evidence type="ECO:0000313" key="5">
    <source>
        <dbReference type="EMBL" id="ODV92806.1"/>
    </source>
</evidence>
<evidence type="ECO:0000259" key="4">
    <source>
        <dbReference type="PROSITE" id="PS50213"/>
    </source>
</evidence>
<keyword evidence="6" id="KW-1185">Reference proteome</keyword>
<feature type="transmembrane region" description="Helical" evidence="2">
    <location>
        <begin position="715"/>
        <end position="742"/>
    </location>
</feature>
<dbReference type="InterPro" id="IPR050904">
    <property type="entry name" value="Adhesion/Biosynth-related"/>
</dbReference>
<gene>
    <name evidence="5" type="ORF">CANCADRAFT_93479</name>
</gene>
<evidence type="ECO:0000256" key="2">
    <source>
        <dbReference type="SAM" id="Phobius"/>
    </source>
</evidence>
<dbReference type="OrthoDB" id="286301at2759"/>
<dbReference type="EMBL" id="KV453841">
    <property type="protein sequence ID" value="ODV92806.1"/>
    <property type="molecule type" value="Genomic_DNA"/>
</dbReference>
<dbReference type="InterPro" id="IPR036378">
    <property type="entry name" value="FAS1_dom_sf"/>
</dbReference>
<evidence type="ECO:0000313" key="6">
    <source>
        <dbReference type="Proteomes" id="UP000095023"/>
    </source>
</evidence>
<accession>A0A1E4TM16</accession>
<keyword evidence="2" id="KW-1133">Transmembrane helix</keyword>
<feature type="domain" description="FAS1" evidence="4">
    <location>
        <begin position="159"/>
        <end position="287"/>
    </location>
</feature>
<keyword evidence="3" id="KW-0732">Signal</keyword>
<feature type="chain" id="PRO_5009163259" description="FAS1 domain-containing protein" evidence="3">
    <location>
        <begin position="19"/>
        <end position="824"/>
    </location>
</feature>
<dbReference type="AlphaFoldDB" id="A0A1E4TM16"/>
<dbReference type="PROSITE" id="PS50213">
    <property type="entry name" value="FAS1"/>
    <property type="match status" value="2"/>
</dbReference>
<proteinExistence type="predicted"/>
<dbReference type="SMART" id="SM00554">
    <property type="entry name" value="FAS1"/>
    <property type="match status" value="1"/>
</dbReference>
<sequence>MLLLICVVIAALVPSVHASNTIIDLLSSDTHFTELLISLQQAELVPLLNTPHGNLTLIAPTDSAIGNVSLDPDLLRYHIAHGVVNASQIASDTMDREYLFNSYLVADNGVPMPLVIRRDTRSPGQGGGSILIDDSRVIKSDWIADNGVIQVVDSLLTPPDDLCTTLSNDYNAQAHINLLRNSVNCSSLANTTLILLDDDVFNTLDEYQLALFSIPQGKAKLAHLLDTHIFNSSIYSGNLSTNTLVNYEGNNVSVSLRNSHLFFNHHRLSKPFYTKENVVIYHTNDMLCSIESLNYTPMDYMYASGNAPFADELTLHRLNGWAEDPSSEQTILIPQSDSMSIKMKTGELKYHFVVGKPQHKNGLLDTRYIPKTLGGAPQRIHYTTDEKGCVSYSESTFYGESKCSSIKEINVGNTTLLLVDEDIASPGSLANSLGNTLKATISSKLFHAIDMANIKSKEGFTTFYLEDSAWEEAGLVQTVLFNNHTKLKEFAKYLIFKGLFYSDSEPSKLKSLSGEEHILKWSENDQGLELYGEQRPVPQKDVLFRSGVAHSLNHFPIIDLLNITRKDLIDASRSQTFANFLHIFNISETLIDQPSYSILIPTDNALRYRNITTDIPFLETLLQIHVLQTDPWEDCLNGSHYATLVPQISISAELLSDDVYIFSIHGVLPGSATKSHRVRVLKRGWTSDGAQILLIDTEMIPDWMTQRDPRHIKPAIMLAIGIIVGIVLLSSILMVCFCCLFYRTRKSSSDGYEEAPTSPTNPNDSPAAPLNHADRMDIERRPLLRKTNGRSPNQSRPGSLPANADHSVPVPVPKVQIIQASPQT</sequence>
<keyword evidence="2" id="KW-0472">Membrane</keyword>
<evidence type="ECO:0000256" key="1">
    <source>
        <dbReference type="SAM" id="MobiDB-lite"/>
    </source>
</evidence>
<organism evidence="5 6">
    <name type="scientific">Tortispora caseinolytica NRRL Y-17796</name>
    <dbReference type="NCBI Taxonomy" id="767744"/>
    <lineage>
        <taxon>Eukaryota</taxon>
        <taxon>Fungi</taxon>
        <taxon>Dikarya</taxon>
        <taxon>Ascomycota</taxon>
        <taxon>Saccharomycotina</taxon>
        <taxon>Trigonopsidomycetes</taxon>
        <taxon>Trigonopsidales</taxon>
        <taxon>Trigonopsidaceae</taxon>
        <taxon>Tortispora</taxon>
    </lineage>
</organism>
<feature type="domain" description="FAS1" evidence="4">
    <location>
        <begin position="19"/>
        <end position="156"/>
    </location>
</feature>
<dbReference type="Gene3D" id="2.30.180.10">
    <property type="entry name" value="FAS1 domain"/>
    <property type="match status" value="3"/>
</dbReference>
<dbReference type="SUPFAM" id="SSF82153">
    <property type="entry name" value="FAS1 domain"/>
    <property type="match status" value="4"/>
</dbReference>
<reference evidence="6" key="1">
    <citation type="submission" date="2016-02" db="EMBL/GenBank/DDBJ databases">
        <title>Comparative genomics of biotechnologically important yeasts.</title>
        <authorList>
            <consortium name="DOE Joint Genome Institute"/>
            <person name="Riley R."/>
            <person name="Haridas S."/>
            <person name="Wolfe K.H."/>
            <person name="Lopes M.R."/>
            <person name="Hittinger C.T."/>
            <person name="Goker M."/>
            <person name="Salamov A."/>
            <person name="Wisecaver J."/>
            <person name="Long T.M."/>
            <person name="Aerts A.L."/>
            <person name="Barry K."/>
            <person name="Choi C."/>
            <person name="Clum A."/>
            <person name="Coughlan A.Y."/>
            <person name="Deshpande S."/>
            <person name="Douglass A.P."/>
            <person name="Hanson S.J."/>
            <person name="Klenk H.-P."/>
            <person name="Labutti K."/>
            <person name="Lapidus A."/>
            <person name="Lindquist E."/>
            <person name="Lipzen A."/>
            <person name="Meier-Kolthoff J.P."/>
            <person name="Ohm R.A."/>
            <person name="Otillar R.P."/>
            <person name="Pangilinan J."/>
            <person name="Peng Y."/>
            <person name="Rokas A."/>
            <person name="Rosa C.A."/>
            <person name="Scheuner C."/>
            <person name="Sibirny A.A."/>
            <person name="Slot J.C."/>
            <person name="Stielow J.B."/>
            <person name="Sun H."/>
            <person name="Kurtzman C.P."/>
            <person name="Blackwell M."/>
            <person name="Jeffries T.W."/>
            <person name="Grigoriev I.V."/>
        </authorList>
    </citation>
    <scope>NUCLEOTIDE SEQUENCE [LARGE SCALE GENOMIC DNA]</scope>
    <source>
        <strain evidence="6">NRRL Y-17796</strain>
    </source>
</reference>
<feature type="region of interest" description="Disordered" evidence="1">
    <location>
        <begin position="749"/>
        <end position="824"/>
    </location>
</feature>
<protein>
    <recommendedName>
        <fullName evidence="4">FAS1 domain-containing protein</fullName>
    </recommendedName>
</protein>
<keyword evidence="2" id="KW-0812">Transmembrane</keyword>